<evidence type="ECO:0000313" key="4">
    <source>
        <dbReference type="EMBL" id="KAK7110427.1"/>
    </source>
</evidence>
<comment type="caution">
    <text evidence="4">The sequence shown here is derived from an EMBL/GenBank/DDBJ whole genome shotgun (WGS) entry which is preliminary data.</text>
</comment>
<organism evidence="4 5">
    <name type="scientific">Littorina saxatilis</name>
    <dbReference type="NCBI Taxonomy" id="31220"/>
    <lineage>
        <taxon>Eukaryota</taxon>
        <taxon>Metazoa</taxon>
        <taxon>Spiralia</taxon>
        <taxon>Lophotrochozoa</taxon>
        <taxon>Mollusca</taxon>
        <taxon>Gastropoda</taxon>
        <taxon>Caenogastropoda</taxon>
        <taxon>Littorinimorpha</taxon>
        <taxon>Littorinoidea</taxon>
        <taxon>Littorinidae</taxon>
        <taxon>Littorina</taxon>
    </lineage>
</organism>
<dbReference type="EMBL" id="JBAMIC010000003">
    <property type="protein sequence ID" value="KAK7110427.1"/>
    <property type="molecule type" value="Genomic_DNA"/>
</dbReference>
<protein>
    <recommendedName>
        <fullName evidence="6">ATP synthase F0 subunit 8</fullName>
    </recommendedName>
</protein>
<evidence type="ECO:0000256" key="2">
    <source>
        <dbReference type="SAM" id="Phobius"/>
    </source>
</evidence>
<accession>A0AAN9BRR5</accession>
<feature type="chain" id="PRO_5043049726" description="ATP synthase F0 subunit 8" evidence="3">
    <location>
        <begin position="25"/>
        <end position="105"/>
    </location>
</feature>
<keyword evidence="2" id="KW-0472">Membrane</keyword>
<evidence type="ECO:0000256" key="3">
    <source>
        <dbReference type="SAM" id="SignalP"/>
    </source>
</evidence>
<name>A0AAN9BRR5_9CAEN</name>
<evidence type="ECO:0000313" key="5">
    <source>
        <dbReference type="Proteomes" id="UP001374579"/>
    </source>
</evidence>
<feature type="signal peptide" evidence="3">
    <location>
        <begin position="1"/>
        <end position="24"/>
    </location>
</feature>
<keyword evidence="5" id="KW-1185">Reference proteome</keyword>
<reference evidence="4 5" key="1">
    <citation type="submission" date="2024-02" db="EMBL/GenBank/DDBJ databases">
        <title>Chromosome-scale genome assembly of the rough periwinkle Littorina saxatilis.</title>
        <authorList>
            <person name="De Jode A."/>
            <person name="Faria R."/>
            <person name="Formenti G."/>
            <person name="Sims Y."/>
            <person name="Smith T.P."/>
            <person name="Tracey A."/>
            <person name="Wood J.M.D."/>
            <person name="Zagrodzka Z.B."/>
            <person name="Johannesson K."/>
            <person name="Butlin R.K."/>
            <person name="Leder E.H."/>
        </authorList>
    </citation>
    <scope>NUCLEOTIDE SEQUENCE [LARGE SCALE GENOMIC DNA]</scope>
    <source>
        <strain evidence="4">Snail1</strain>
        <tissue evidence="4">Muscle</tissue>
    </source>
</reference>
<keyword evidence="2" id="KW-0812">Transmembrane</keyword>
<feature type="region of interest" description="Disordered" evidence="1">
    <location>
        <begin position="79"/>
        <end position="105"/>
    </location>
</feature>
<keyword evidence="2" id="KW-1133">Transmembrane helix</keyword>
<gene>
    <name evidence="4" type="ORF">V1264_014305</name>
</gene>
<keyword evidence="3" id="KW-0732">Signal</keyword>
<evidence type="ECO:0008006" key="6">
    <source>
        <dbReference type="Google" id="ProtNLM"/>
    </source>
</evidence>
<feature type="transmembrane region" description="Helical" evidence="2">
    <location>
        <begin position="40"/>
        <end position="59"/>
    </location>
</feature>
<proteinExistence type="predicted"/>
<dbReference type="AlphaFoldDB" id="A0AAN9BRR5"/>
<evidence type="ECO:0000256" key="1">
    <source>
        <dbReference type="SAM" id="MobiDB-lite"/>
    </source>
</evidence>
<dbReference type="Proteomes" id="UP001374579">
    <property type="component" value="Unassembled WGS sequence"/>
</dbReference>
<sequence>MPLVPSWMSCLIFFFIFLIQCAEACVDSSGDFYCSSLWYFWFGIFWFCIAIFIGIMCLVNRYNKKKSQVDILQFTLPTQSTARSTQAVVSQDGSLGTNTTESLAA</sequence>